<evidence type="ECO:0000313" key="1">
    <source>
        <dbReference type="EMBL" id="KAK5975300.1"/>
    </source>
</evidence>
<dbReference type="AlphaFoldDB" id="A0AAN8F8W6"/>
<dbReference type="SUPFAM" id="SSF56112">
    <property type="entry name" value="Protein kinase-like (PK-like)"/>
    <property type="match status" value="1"/>
</dbReference>
<comment type="caution">
    <text evidence="1">The sequence shown here is derived from an EMBL/GenBank/DDBJ whole genome shotgun (WGS) entry which is preliminary data.</text>
</comment>
<dbReference type="EMBL" id="WIXE01013201">
    <property type="protein sequence ID" value="KAK5975300.1"/>
    <property type="molecule type" value="Genomic_DNA"/>
</dbReference>
<protein>
    <submittedName>
        <fullName evidence="1">Uncharacterized protein</fullName>
    </submittedName>
</protein>
<name>A0AAN8F8W6_TRICO</name>
<gene>
    <name evidence="1" type="ORF">GCK32_022614</name>
</gene>
<sequence>VRCWSENPNDRFTMAELAKHLQRTLQIPRPKFTENPHNRF</sequence>
<dbReference type="InterPro" id="IPR011009">
    <property type="entry name" value="Kinase-like_dom_sf"/>
</dbReference>
<accession>A0AAN8F8W6</accession>
<feature type="non-terminal residue" evidence="1">
    <location>
        <position position="1"/>
    </location>
</feature>
<keyword evidence="2" id="KW-1185">Reference proteome</keyword>
<evidence type="ECO:0000313" key="2">
    <source>
        <dbReference type="Proteomes" id="UP001331761"/>
    </source>
</evidence>
<reference evidence="1 2" key="1">
    <citation type="submission" date="2019-10" db="EMBL/GenBank/DDBJ databases">
        <title>Assembly and Annotation for the nematode Trichostrongylus colubriformis.</title>
        <authorList>
            <person name="Martin J."/>
        </authorList>
    </citation>
    <scope>NUCLEOTIDE SEQUENCE [LARGE SCALE GENOMIC DNA]</scope>
    <source>
        <strain evidence="1">G859</strain>
        <tissue evidence="1">Whole worm</tissue>
    </source>
</reference>
<proteinExistence type="predicted"/>
<organism evidence="1 2">
    <name type="scientific">Trichostrongylus colubriformis</name>
    <name type="common">Black scour worm</name>
    <dbReference type="NCBI Taxonomy" id="6319"/>
    <lineage>
        <taxon>Eukaryota</taxon>
        <taxon>Metazoa</taxon>
        <taxon>Ecdysozoa</taxon>
        <taxon>Nematoda</taxon>
        <taxon>Chromadorea</taxon>
        <taxon>Rhabditida</taxon>
        <taxon>Rhabditina</taxon>
        <taxon>Rhabditomorpha</taxon>
        <taxon>Strongyloidea</taxon>
        <taxon>Trichostrongylidae</taxon>
        <taxon>Trichostrongylus</taxon>
    </lineage>
</organism>
<dbReference type="Proteomes" id="UP001331761">
    <property type="component" value="Unassembled WGS sequence"/>
</dbReference>